<feature type="domain" description="Glycosyltransferase 2-like" evidence="2">
    <location>
        <begin position="7"/>
        <end position="129"/>
    </location>
</feature>
<name>A0ABT9IQ63_9MICC</name>
<dbReference type="CDD" id="cd00761">
    <property type="entry name" value="Glyco_tranf_GTA_type"/>
    <property type="match status" value="1"/>
</dbReference>
<organism evidence="4 5">
    <name type="scientific">Arthrobacter horti</name>
    <dbReference type="NCBI Taxonomy" id="3068273"/>
    <lineage>
        <taxon>Bacteria</taxon>
        <taxon>Bacillati</taxon>
        <taxon>Actinomycetota</taxon>
        <taxon>Actinomycetes</taxon>
        <taxon>Micrococcales</taxon>
        <taxon>Micrococcaceae</taxon>
        <taxon>Arthrobacter</taxon>
    </lineage>
</organism>
<dbReference type="RefSeq" id="WP_305996770.1">
    <property type="nucleotide sequence ID" value="NZ_JAVALS010000007.1"/>
</dbReference>
<dbReference type="Pfam" id="PF02709">
    <property type="entry name" value="Glyco_transf_7C"/>
    <property type="match status" value="1"/>
</dbReference>
<dbReference type="Proteomes" id="UP001232725">
    <property type="component" value="Unassembled WGS sequence"/>
</dbReference>
<dbReference type="InterPro" id="IPR029044">
    <property type="entry name" value="Nucleotide-diphossugar_trans"/>
</dbReference>
<reference evidence="4 5" key="1">
    <citation type="submission" date="2023-08" db="EMBL/GenBank/DDBJ databases">
        <title>Arthrobacter horti sp. nov., isolated from forest soil.</title>
        <authorList>
            <person name="Park M."/>
        </authorList>
    </citation>
    <scope>NUCLEOTIDE SEQUENCE [LARGE SCALE GENOMIC DNA]</scope>
    <source>
        <strain evidence="4 5">YJM1</strain>
    </source>
</reference>
<dbReference type="SUPFAM" id="SSF53448">
    <property type="entry name" value="Nucleotide-diphospho-sugar transferases"/>
    <property type="match status" value="1"/>
</dbReference>
<dbReference type="Pfam" id="PF00535">
    <property type="entry name" value="Glycos_transf_2"/>
    <property type="match status" value="1"/>
</dbReference>
<dbReference type="PANTHER" id="PTHR43685">
    <property type="entry name" value="GLYCOSYLTRANSFERASE"/>
    <property type="match status" value="1"/>
</dbReference>
<keyword evidence="4" id="KW-0328">Glycosyltransferase</keyword>
<evidence type="ECO:0000259" key="3">
    <source>
        <dbReference type="Pfam" id="PF02709"/>
    </source>
</evidence>
<comment type="caution">
    <text evidence="4">The sequence shown here is derived from an EMBL/GenBank/DDBJ whole genome shotgun (WGS) entry which is preliminary data.</text>
</comment>
<dbReference type="InterPro" id="IPR050834">
    <property type="entry name" value="Glycosyltransf_2"/>
</dbReference>
<keyword evidence="1 4" id="KW-0808">Transferase</keyword>
<dbReference type="EMBL" id="JAVALS010000007">
    <property type="protein sequence ID" value="MDP5227715.1"/>
    <property type="molecule type" value="Genomic_DNA"/>
</dbReference>
<feature type="domain" description="Galactosyltransferase C-terminal" evidence="3">
    <location>
        <begin position="150"/>
        <end position="201"/>
    </location>
</feature>
<sequence>MNDVAATVVVPSRGGRDRLPRLLESLARQDRADFEVIVVLDGDIDDSQTFVETWRSTLNVRSVVFPENRGRAAALNAGADAARAEVLIRADDDLEVGPDFVAGHVLLHESRSCGVIGLSTNVYPDNAYARAYGVRADKRFIAGALDVDASHAWRYWAGNVSVTREDHRRIGGYDLRFRKYGWEDVDFGYRLAQSGVPILIAPELMARHHGASLSTAARAVRALHSGAARESFTQIHGEEALGSVQRPSGVWGGLTWLTSRAVNERLLRAYGAAADAVSPYLPRRVGEKLVALAVESAGLAGIRFPERARSTF</sequence>
<protein>
    <submittedName>
        <fullName evidence="4">Glycosyltransferase family A protein</fullName>
        <ecNumber evidence="4">2.4.-.-</ecNumber>
    </submittedName>
</protein>
<evidence type="ECO:0000259" key="2">
    <source>
        <dbReference type="Pfam" id="PF00535"/>
    </source>
</evidence>
<dbReference type="PANTHER" id="PTHR43685:SF3">
    <property type="entry name" value="SLR2126 PROTEIN"/>
    <property type="match status" value="1"/>
</dbReference>
<keyword evidence="5" id="KW-1185">Reference proteome</keyword>
<gene>
    <name evidence="4" type="ORF">Q9R02_11165</name>
</gene>
<accession>A0ABT9IQ63</accession>
<dbReference type="EC" id="2.4.-.-" evidence="4"/>
<evidence type="ECO:0000313" key="4">
    <source>
        <dbReference type="EMBL" id="MDP5227715.1"/>
    </source>
</evidence>
<dbReference type="InterPro" id="IPR027791">
    <property type="entry name" value="Galactosyl_T_C"/>
</dbReference>
<dbReference type="Gene3D" id="3.90.550.10">
    <property type="entry name" value="Spore Coat Polysaccharide Biosynthesis Protein SpsA, Chain A"/>
    <property type="match status" value="1"/>
</dbReference>
<evidence type="ECO:0000313" key="5">
    <source>
        <dbReference type="Proteomes" id="UP001232725"/>
    </source>
</evidence>
<dbReference type="GO" id="GO:0016757">
    <property type="term" value="F:glycosyltransferase activity"/>
    <property type="evidence" value="ECO:0007669"/>
    <property type="project" value="UniProtKB-KW"/>
</dbReference>
<dbReference type="InterPro" id="IPR001173">
    <property type="entry name" value="Glyco_trans_2-like"/>
</dbReference>
<proteinExistence type="predicted"/>
<evidence type="ECO:0000256" key="1">
    <source>
        <dbReference type="ARBA" id="ARBA00022679"/>
    </source>
</evidence>